<feature type="region of interest" description="Disordered" evidence="1">
    <location>
        <begin position="343"/>
        <end position="413"/>
    </location>
</feature>
<evidence type="ECO:0000259" key="2">
    <source>
        <dbReference type="Pfam" id="PF03432"/>
    </source>
</evidence>
<sequence>MSVLETHSCQSSYRRLQYVFNELPHNTKKTKQRVLCCSGQNIRMLHDSNGQLSNVQSGYYLEKQYQKVLRRAHNPNRRYQVQSMIISFDPSEFDAEPEHLSVQAQQALKLAQNFVHKYFGDTQCVMAVQSDGDGGKLHIHILFNTVKPSGKTVATNRFNINKLRSQMDNIMEHDFQRITGRRWSNPIRNQEQRHDIDNLTNRSQWQRYLKKLINQIKGEANSIDEFIHKLSAHEVSVKGRAHGTAWTYSATIHTLKGNRILKVRDFYQRRDKLTGEIKSTRGLGRNFSKESLVKYFKLKQHVDSKKKEEITNGSRKKDEQLLKLKTMAADARARVRRQQRINTIQSKQFDATKAEEQKQKAQRNRQEAGRNHQYQGQHPSDRRIGRQTGYGKPRTVLSKAQRRHQPETGGPEF</sequence>
<dbReference type="EMBL" id="JABAFN010000078">
    <property type="protein sequence ID" value="NME23167.1"/>
    <property type="molecule type" value="Genomic_DNA"/>
</dbReference>
<dbReference type="Pfam" id="PF03432">
    <property type="entry name" value="Relaxase"/>
    <property type="match status" value="1"/>
</dbReference>
<protein>
    <submittedName>
        <fullName evidence="3">Relaxase/mobilization nuclease domain-containing protein</fullName>
    </submittedName>
</protein>
<reference evidence="3 4" key="1">
    <citation type="submission" date="2020-04" db="EMBL/GenBank/DDBJ databases">
        <authorList>
            <person name="Hitch T.C.A."/>
            <person name="Wylensek D."/>
            <person name="Clavel T."/>
        </authorList>
    </citation>
    <scope>NUCLEOTIDE SEQUENCE [LARGE SCALE GENOMIC DNA]</scope>
    <source>
        <strain evidence="3 4">WCA-386-APC-4I</strain>
    </source>
</reference>
<feature type="compositionally biased region" description="Basic and acidic residues" evidence="1">
    <location>
        <begin position="350"/>
        <end position="370"/>
    </location>
</feature>
<dbReference type="RefSeq" id="WP_086142124.1">
    <property type="nucleotide sequence ID" value="NZ_JABAFN010000078.1"/>
</dbReference>
<feature type="domain" description="MobA/VirD2-like nuclease" evidence="2">
    <location>
        <begin position="66"/>
        <end position="171"/>
    </location>
</feature>
<evidence type="ECO:0000313" key="3">
    <source>
        <dbReference type="EMBL" id="NME23167.1"/>
    </source>
</evidence>
<dbReference type="AlphaFoldDB" id="A0AAW9ZJP1"/>
<gene>
    <name evidence="3" type="ORF">HF865_10905</name>
</gene>
<dbReference type="Proteomes" id="UP000587270">
    <property type="component" value="Unassembled WGS sequence"/>
</dbReference>
<accession>A0AAW9ZJP1</accession>
<evidence type="ECO:0000256" key="1">
    <source>
        <dbReference type="SAM" id="MobiDB-lite"/>
    </source>
</evidence>
<comment type="caution">
    <text evidence="3">The sequence shown here is derived from an EMBL/GenBank/DDBJ whole genome shotgun (WGS) entry which is preliminary data.</text>
</comment>
<evidence type="ECO:0000313" key="4">
    <source>
        <dbReference type="Proteomes" id="UP000587270"/>
    </source>
</evidence>
<dbReference type="InterPro" id="IPR005094">
    <property type="entry name" value="Endonuclease_MobA/VirD2"/>
</dbReference>
<proteinExistence type="predicted"/>
<name>A0AAW9ZJP1_LIMRT</name>
<organism evidence="3 4">
    <name type="scientific">Limosilactobacillus reuteri</name>
    <name type="common">Lactobacillus reuteri</name>
    <dbReference type="NCBI Taxonomy" id="1598"/>
    <lineage>
        <taxon>Bacteria</taxon>
        <taxon>Bacillati</taxon>
        <taxon>Bacillota</taxon>
        <taxon>Bacilli</taxon>
        <taxon>Lactobacillales</taxon>
        <taxon>Lactobacillaceae</taxon>
        <taxon>Limosilactobacillus</taxon>
    </lineage>
</organism>